<dbReference type="PANTHER" id="PTHR23135">
    <property type="entry name" value="MUR LIGASE FAMILY MEMBER"/>
    <property type="match status" value="1"/>
</dbReference>
<dbReference type="SUPFAM" id="SSF53623">
    <property type="entry name" value="MurD-like peptide ligases, catalytic domain"/>
    <property type="match status" value="1"/>
</dbReference>
<organism evidence="6 7">
    <name type="scientific">Candidatus Cytomitobacter indipagum</name>
    <dbReference type="NCBI Taxonomy" id="2601575"/>
    <lineage>
        <taxon>Bacteria</taxon>
        <taxon>Pseudomonadati</taxon>
        <taxon>Pseudomonadota</taxon>
        <taxon>Alphaproteobacteria</taxon>
        <taxon>Holosporales</taxon>
        <taxon>Holosporaceae</taxon>
        <taxon>Candidatus Cytomitobacter</taxon>
    </lineage>
</organism>
<dbReference type="SUPFAM" id="SSF53244">
    <property type="entry name" value="MurD-like peptide ligases, peptide-binding domain"/>
    <property type="match status" value="1"/>
</dbReference>
<dbReference type="GO" id="GO:0071555">
    <property type="term" value="P:cell wall organization"/>
    <property type="evidence" value="ECO:0007669"/>
    <property type="project" value="UniProtKB-KW"/>
</dbReference>
<reference evidence="6 7" key="1">
    <citation type="submission" date="2019-08" db="EMBL/GenBank/DDBJ databases">
        <title>Highly reduced genomes of protist endosymbionts show evolutionary convergence.</title>
        <authorList>
            <person name="George E."/>
            <person name="Husnik F."/>
            <person name="Tashyreva D."/>
            <person name="Prokopchuk G."/>
            <person name="Horak A."/>
            <person name="Kwong W.K."/>
            <person name="Lukes J."/>
            <person name="Keeling P.J."/>
        </authorList>
    </citation>
    <scope>NUCLEOTIDE SEQUENCE [LARGE SCALE GENOMIC DNA]</scope>
    <source>
        <strain evidence="6">1605</strain>
    </source>
</reference>
<dbReference type="Gene3D" id="3.90.190.20">
    <property type="entry name" value="Mur ligase, C-terminal domain"/>
    <property type="match status" value="1"/>
</dbReference>
<dbReference type="Pfam" id="PF02875">
    <property type="entry name" value="Mur_ligase_C"/>
    <property type="match status" value="1"/>
</dbReference>
<name>A0A5C0UED1_9PROT</name>
<dbReference type="GO" id="GO:0016881">
    <property type="term" value="F:acid-amino acid ligase activity"/>
    <property type="evidence" value="ECO:0007669"/>
    <property type="project" value="InterPro"/>
</dbReference>
<dbReference type="GO" id="GO:0005737">
    <property type="term" value="C:cytoplasm"/>
    <property type="evidence" value="ECO:0007669"/>
    <property type="project" value="UniProtKB-SubCell"/>
</dbReference>
<keyword evidence="6" id="KW-0436">Ligase</keyword>
<dbReference type="InterPro" id="IPR013221">
    <property type="entry name" value="Mur_ligase_cen"/>
</dbReference>
<evidence type="ECO:0000256" key="2">
    <source>
        <dbReference type="RuleBase" id="RU004135"/>
    </source>
</evidence>
<dbReference type="InterPro" id="IPR036565">
    <property type="entry name" value="Mur-like_cat_sf"/>
</dbReference>
<feature type="domain" description="Mur ligase central" evidence="5">
    <location>
        <begin position="184"/>
        <end position="397"/>
    </location>
</feature>
<dbReference type="GO" id="GO:0051301">
    <property type="term" value="P:cell division"/>
    <property type="evidence" value="ECO:0007669"/>
    <property type="project" value="UniProtKB-KW"/>
</dbReference>
<evidence type="ECO:0000256" key="3">
    <source>
        <dbReference type="SAM" id="MobiDB-lite"/>
    </source>
</evidence>
<evidence type="ECO:0000256" key="1">
    <source>
        <dbReference type="ARBA" id="ARBA00005898"/>
    </source>
</evidence>
<keyword evidence="7" id="KW-1185">Reference proteome</keyword>
<comment type="subcellular location">
    <subcellularLocation>
        <location evidence="2">Cytoplasm</location>
    </subcellularLocation>
</comment>
<dbReference type="InterPro" id="IPR005761">
    <property type="entry name" value="UDP-N-AcMur-Glu-dNH2Pim_ligase"/>
</dbReference>
<feature type="domain" description="Mur ligase C-terminal" evidence="4">
    <location>
        <begin position="436"/>
        <end position="544"/>
    </location>
</feature>
<dbReference type="OrthoDB" id="9800958at2"/>
<dbReference type="NCBIfam" id="TIGR01085">
    <property type="entry name" value="murE"/>
    <property type="match status" value="1"/>
</dbReference>
<dbReference type="UniPathway" id="UPA00219"/>
<sequence>MLSQYMTKSIKEILRFKNLHSKDLTTCYAENNMQIKSISKYKDKCKESDWFLDIANKQIVQKKYHLKELLKSLKEHLEDDAKKESESEIVNEFRDDAKKESEDGIKDELRDDSKLKYDEKDKLEYNSKRQKNCINNINDERDSEEKSSVDSNYFGEIDAPFPRKTWSELSSIAFPEQPNFIALITGTDGKTSTAWITYQIWQFLGIKSGYIGTLGIYINNKKYKSDLTTPDASALHYYLDKMKKAHVNHVAIEASSIGLDQDRLAFVKANVAVFTSFGSDHLDYHKTIDQYLKAKLKIIDNMKSDGLFLAHHSIENYIESMNNDHVCHKNYASKEFRNSAAEKFFNQKENYKSEKYGKEHSYSDGKWIFNLNGEKYEVSNKLIGGFNGENMTAAIMTIKHGIEQNEKMKNYLKSKHYDSINHAIIMQLNKIHPVPGRLNLVNHVHNCDIYVDFAHTADSLNKTLQTLKQHYKEVCLVFGCGGDRDKSKRSKMGEVAHKLADSIIITNDNPRSENPNAIASEILSSCPNAKIILDRKKAIKYSILRAIKSNKNQNDLNNKMQTNANNEVQINEKAHTSEEIGIDKSENHNNKSSNDNNSNSFYRIFCKLKSFIINTKVNKNIPENHDINANYIYSDSDKNNIINNPDSRDCCKTSHKSKHSVSNSKSDNKSCNKKNEKYSTKVILIAGKGDERTQTFHNHVENFYDADVINQLIEEISSNK</sequence>
<dbReference type="GO" id="GO:0009252">
    <property type="term" value="P:peptidoglycan biosynthetic process"/>
    <property type="evidence" value="ECO:0007669"/>
    <property type="project" value="UniProtKB-UniPathway"/>
</dbReference>
<dbReference type="GO" id="GO:0008360">
    <property type="term" value="P:regulation of cell shape"/>
    <property type="evidence" value="ECO:0007669"/>
    <property type="project" value="UniProtKB-KW"/>
</dbReference>
<feature type="region of interest" description="Disordered" evidence="3">
    <location>
        <begin position="653"/>
        <end position="673"/>
    </location>
</feature>
<keyword evidence="2" id="KW-0131">Cell cycle</keyword>
<dbReference type="Gene3D" id="3.40.1190.10">
    <property type="entry name" value="Mur-like, catalytic domain"/>
    <property type="match status" value="1"/>
</dbReference>
<gene>
    <name evidence="6" type="ORF">FZC35_01895</name>
</gene>
<dbReference type="InterPro" id="IPR004101">
    <property type="entry name" value="Mur_ligase_C"/>
</dbReference>
<evidence type="ECO:0000313" key="7">
    <source>
        <dbReference type="Proteomes" id="UP000325155"/>
    </source>
</evidence>
<dbReference type="AlphaFoldDB" id="A0A5C0UED1"/>
<evidence type="ECO:0000313" key="6">
    <source>
        <dbReference type="EMBL" id="QEK38119.1"/>
    </source>
</evidence>
<keyword evidence="2" id="KW-0132">Cell division</keyword>
<dbReference type="Proteomes" id="UP000325155">
    <property type="component" value="Chromosome"/>
</dbReference>
<dbReference type="KEGG" id="cip:FZC35_01895"/>
<comment type="similarity">
    <text evidence="1">Belongs to the MurCDEF family. MurE subfamily.</text>
</comment>
<dbReference type="GO" id="GO:0005524">
    <property type="term" value="F:ATP binding"/>
    <property type="evidence" value="ECO:0007669"/>
    <property type="project" value="InterPro"/>
</dbReference>
<protein>
    <submittedName>
        <fullName evidence="6">UDP-N-acetylmuramoyl-L-alanyl-D-glutamate--2, 6-diaminopimelate ligase</fullName>
    </submittedName>
</protein>
<proteinExistence type="inferred from homology"/>
<dbReference type="PANTHER" id="PTHR23135:SF4">
    <property type="entry name" value="UDP-N-ACETYLMURAMOYL-L-ALANYL-D-GLUTAMATE--2,6-DIAMINOPIMELATE LIGASE MURE HOMOLOG, CHLOROPLASTIC"/>
    <property type="match status" value="1"/>
</dbReference>
<evidence type="ECO:0000259" key="5">
    <source>
        <dbReference type="Pfam" id="PF08245"/>
    </source>
</evidence>
<accession>A0A5C0UED1</accession>
<dbReference type="Pfam" id="PF08245">
    <property type="entry name" value="Mur_ligase_M"/>
    <property type="match status" value="1"/>
</dbReference>
<evidence type="ECO:0000259" key="4">
    <source>
        <dbReference type="Pfam" id="PF02875"/>
    </source>
</evidence>
<dbReference type="EMBL" id="CP043315">
    <property type="protein sequence ID" value="QEK38119.1"/>
    <property type="molecule type" value="Genomic_DNA"/>
</dbReference>
<keyword evidence="2" id="KW-0961">Cell wall biogenesis/degradation</keyword>
<dbReference type="InterPro" id="IPR036615">
    <property type="entry name" value="Mur_ligase_C_dom_sf"/>
</dbReference>
<keyword evidence="2" id="KW-0573">Peptidoglycan synthesis</keyword>
<comment type="pathway">
    <text evidence="2">Cell wall biogenesis; peptidoglycan biosynthesis.</text>
</comment>
<keyword evidence="2" id="KW-0133">Cell shape</keyword>